<name>A0A7W3R639_9ACTN</name>
<evidence type="ECO:0000313" key="2">
    <source>
        <dbReference type="Proteomes" id="UP000539313"/>
    </source>
</evidence>
<comment type="caution">
    <text evidence="1">The sequence shown here is derived from an EMBL/GenBank/DDBJ whole genome shotgun (WGS) entry which is preliminary data.</text>
</comment>
<evidence type="ECO:0008006" key="3">
    <source>
        <dbReference type="Google" id="ProtNLM"/>
    </source>
</evidence>
<protein>
    <recommendedName>
        <fullName evidence="3">Transposase (putative) YhgA-like domain-containing protein</fullName>
    </recommendedName>
</protein>
<organism evidence="1 2">
    <name type="scientific">Thermomonospora cellulosilytica</name>
    <dbReference type="NCBI Taxonomy" id="1411118"/>
    <lineage>
        <taxon>Bacteria</taxon>
        <taxon>Bacillati</taxon>
        <taxon>Actinomycetota</taxon>
        <taxon>Actinomycetes</taxon>
        <taxon>Streptosporangiales</taxon>
        <taxon>Thermomonosporaceae</taxon>
        <taxon>Thermomonospora</taxon>
    </lineage>
</organism>
<keyword evidence="2" id="KW-1185">Reference proteome</keyword>
<evidence type="ECO:0000313" key="1">
    <source>
        <dbReference type="EMBL" id="MBA9001202.1"/>
    </source>
</evidence>
<reference evidence="1 2" key="1">
    <citation type="submission" date="2020-08" db="EMBL/GenBank/DDBJ databases">
        <title>Sequencing the genomes of 1000 actinobacteria strains.</title>
        <authorList>
            <person name="Klenk H.-P."/>
        </authorList>
    </citation>
    <scope>NUCLEOTIDE SEQUENCE [LARGE SCALE GENOMIC DNA]</scope>
    <source>
        <strain evidence="1 2">DSM 45823</strain>
    </source>
</reference>
<sequence length="259" mass="28593">MLSVPVPDFDAASTVSDTLTQHTVTEFFADLVITFRAEGRPVMSVIVEVQQDPKDGKRWSWPVYLATVRKRERCPAALLVVCPSRTVAAWAAQPIDCGPGWGVTPLAVAPDMVPPITDPARAARTPELAVLSALGHADDPGREQIFHAMLKGIDTLEPEQAALYFDYLMQKLSAAARQELEALVLTKPYEYKSDFARRMEARGEARGLLMVLEVRGVEVTDAARQRITGCTDPEQLDRWMRRALTVTSVEEVFAEDSPA</sequence>
<dbReference type="PANTHER" id="PTHR34613">
    <property type="entry name" value="SLL0800 PROTEIN"/>
    <property type="match status" value="1"/>
</dbReference>
<dbReference type="AlphaFoldDB" id="A0A7W3R639"/>
<gene>
    <name evidence="1" type="ORF">HNR21_000084</name>
</gene>
<dbReference type="Proteomes" id="UP000539313">
    <property type="component" value="Unassembled WGS sequence"/>
</dbReference>
<proteinExistence type="predicted"/>
<dbReference type="PANTHER" id="PTHR34613:SF1">
    <property type="entry name" value="SLL6017 PROTEIN"/>
    <property type="match status" value="1"/>
</dbReference>
<dbReference type="EMBL" id="JACJII010000001">
    <property type="protein sequence ID" value="MBA9001202.1"/>
    <property type="molecule type" value="Genomic_DNA"/>
</dbReference>
<accession>A0A7W3R639</accession>